<keyword evidence="4" id="KW-1185">Reference proteome</keyword>
<feature type="transmembrane region" description="Helical" evidence="1">
    <location>
        <begin position="40"/>
        <end position="60"/>
    </location>
</feature>
<gene>
    <name evidence="3" type="ORF">WMO28_02875</name>
</gene>
<feature type="transmembrane region" description="Helical" evidence="1">
    <location>
        <begin position="80"/>
        <end position="100"/>
    </location>
</feature>
<sequence length="556" mass="64697">MPDMKFIQVAILVWGGAFCLIMALCMFLSSNYNREKRRYFILMESSTAILLLMDAAAYIFRGYPGSVGSVMVHVSNFFVFFMSEIVLICFHTYAGIYLLTQKERRALLRVKAGYIIACVGIVLVIISQFTNLYYYIDADNYYHRMPMYILSFMLPVVCMIIDFTLLIQYRKRVSRMMLVSMLLYILLPVIAAGIQSFWYGISLINFSIGISMIFMFIVAMAEMNQEMYFLMRRDGKMKERLEIATVLNRCVGELLSEKEDDTAIHNLLGIISEYFNGDRSYIVEINEEKQVFVNTYEYAVNGITEEKNNLQEIPLDMLDIWMDSFRKNGLYYIADLETEKGQPYYETLKMQDITRLLTVPLNSEGKIIGFLGVDNPRLHYEDHTLLSSLQYFLTDSLKAKKQKEQLRYMSYRDMLTTLYNRNKYIQVLDNSQVEVLSKVGVAYIDINGLKQTNDSYGHEAGDQLIINTGRSIIEVLPENAYRVGGDEFVIICFNIEEDIFRKKIQRICENIVEKNVSVSVGRVWEEAPADLEVMLKRADDLMYTEKKRYYKNQDIF</sequence>
<feature type="transmembrane region" description="Helical" evidence="1">
    <location>
        <begin position="179"/>
        <end position="198"/>
    </location>
</feature>
<evidence type="ECO:0000259" key="2">
    <source>
        <dbReference type="PROSITE" id="PS50887"/>
    </source>
</evidence>
<evidence type="ECO:0000313" key="4">
    <source>
        <dbReference type="Proteomes" id="UP001473063"/>
    </source>
</evidence>
<proteinExistence type="predicted"/>
<keyword evidence="3" id="KW-0548">Nucleotidyltransferase</keyword>
<dbReference type="PANTHER" id="PTHR45138">
    <property type="entry name" value="REGULATORY COMPONENTS OF SENSORY TRANSDUCTION SYSTEM"/>
    <property type="match status" value="1"/>
</dbReference>
<dbReference type="Gene3D" id="3.30.70.270">
    <property type="match status" value="1"/>
</dbReference>
<feature type="transmembrane region" description="Helical" evidence="1">
    <location>
        <begin position="6"/>
        <end position="28"/>
    </location>
</feature>
<dbReference type="SUPFAM" id="SSF55073">
    <property type="entry name" value="Nucleotide cyclase"/>
    <property type="match status" value="1"/>
</dbReference>
<comment type="caution">
    <text evidence="3">The sequence shown here is derived from an EMBL/GenBank/DDBJ whole genome shotgun (WGS) entry which is preliminary data.</text>
</comment>
<dbReference type="SMART" id="SM00267">
    <property type="entry name" value="GGDEF"/>
    <property type="match status" value="1"/>
</dbReference>
<accession>A0ABV1BCH9</accession>
<keyword evidence="3" id="KW-0808">Transferase</keyword>
<dbReference type="PANTHER" id="PTHR45138:SF6">
    <property type="entry name" value="DIGUANYLATE CYCLASE DGCN"/>
    <property type="match status" value="1"/>
</dbReference>
<evidence type="ECO:0000313" key="3">
    <source>
        <dbReference type="EMBL" id="MEQ2369894.1"/>
    </source>
</evidence>
<dbReference type="EMBL" id="JBBMEJ010000002">
    <property type="protein sequence ID" value="MEQ2369894.1"/>
    <property type="molecule type" value="Genomic_DNA"/>
</dbReference>
<dbReference type="PROSITE" id="PS50887">
    <property type="entry name" value="GGDEF"/>
    <property type="match status" value="1"/>
</dbReference>
<keyword evidence="1" id="KW-1133">Transmembrane helix</keyword>
<evidence type="ECO:0000256" key="1">
    <source>
        <dbReference type="SAM" id="Phobius"/>
    </source>
</evidence>
<dbReference type="InterPro" id="IPR050469">
    <property type="entry name" value="Diguanylate_Cyclase"/>
</dbReference>
<reference evidence="3 4" key="1">
    <citation type="submission" date="2024-03" db="EMBL/GenBank/DDBJ databases">
        <title>Human intestinal bacterial collection.</title>
        <authorList>
            <person name="Pauvert C."/>
            <person name="Hitch T.C.A."/>
            <person name="Clavel T."/>
        </authorList>
    </citation>
    <scope>NUCLEOTIDE SEQUENCE [LARGE SCALE GENOMIC DNA]</scope>
    <source>
        <strain evidence="3 4">CLA-JM-H16</strain>
    </source>
</reference>
<dbReference type="InterPro" id="IPR043128">
    <property type="entry name" value="Rev_trsase/Diguanyl_cyclase"/>
</dbReference>
<dbReference type="CDD" id="cd01949">
    <property type="entry name" value="GGDEF"/>
    <property type="match status" value="1"/>
</dbReference>
<feature type="transmembrane region" description="Helical" evidence="1">
    <location>
        <begin position="112"/>
        <end position="136"/>
    </location>
</feature>
<name>A0ABV1BCH9_9FIRM</name>
<dbReference type="NCBIfam" id="TIGR00254">
    <property type="entry name" value="GGDEF"/>
    <property type="match status" value="1"/>
</dbReference>
<dbReference type="InterPro" id="IPR029016">
    <property type="entry name" value="GAF-like_dom_sf"/>
</dbReference>
<feature type="domain" description="GGDEF" evidence="2">
    <location>
        <begin position="437"/>
        <end position="556"/>
    </location>
</feature>
<keyword evidence="1" id="KW-0472">Membrane</keyword>
<dbReference type="RefSeq" id="WP_349055998.1">
    <property type="nucleotide sequence ID" value="NZ_JBBMEJ010000002.1"/>
</dbReference>
<dbReference type="EC" id="2.7.7.65" evidence="3"/>
<dbReference type="Pfam" id="PF00990">
    <property type="entry name" value="GGDEF"/>
    <property type="match status" value="1"/>
</dbReference>
<organism evidence="3 4">
    <name type="scientific">Blautia aquisgranensis</name>
    <dbReference type="NCBI Taxonomy" id="3133153"/>
    <lineage>
        <taxon>Bacteria</taxon>
        <taxon>Bacillati</taxon>
        <taxon>Bacillota</taxon>
        <taxon>Clostridia</taxon>
        <taxon>Lachnospirales</taxon>
        <taxon>Lachnospiraceae</taxon>
        <taxon>Blautia</taxon>
    </lineage>
</organism>
<dbReference type="Gene3D" id="3.30.450.40">
    <property type="match status" value="1"/>
</dbReference>
<dbReference type="InterPro" id="IPR029787">
    <property type="entry name" value="Nucleotide_cyclase"/>
</dbReference>
<dbReference type="Proteomes" id="UP001473063">
    <property type="component" value="Unassembled WGS sequence"/>
</dbReference>
<dbReference type="GO" id="GO:0052621">
    <property type="term" value="F:diguanylate cyclase activity"/>
    <property type="evidence" value="ECO:0007669"/>
    <property type="project" value="UniProtKB-EC"/>
</dbReference>
<feature type="transmembrane region" description="Helical" evidence="1">
    <location>
        <begin position="204"/>
        <end position="223"/>
    </location>
</feature>
<keyword evidence="1" id="KW-0812">Transmembrane</keyword>
<dbReference type="InterPro" id="IPR000160">
    <property type="entry name" value="GGDEF_dom"/>
</dbReference>
<feature type="transmembrane region" description="Helical" evidence="1">
    <location>
        <begin position="148"/>
        <end position="167"/>
    </location>
</feature>
<protein>
    <submittedName>
        <fullName evidence="3">Diguanylate cyclase</fullName>
        <ecNumber evidence="3">2.7.7.65</ecNumber>
    </submittedName>
</protein>
<dbReference type="SUPFAM" id="SSF55781">
    <property type="entry name" value="GAF domain-like"/>
    <property type="match status" value="1"/>
</dbReference>